<keyword evidence="6 7" id="KW-0472">Membrane</keyword>
<dbReference type="GO" id="GO:0005886">
    <property type="term" value="C:plasma membrane"/>
    <property type="evidence" value="ECO:0007669"/>
    <property type="project" value="UniProtKB-SubCell"/>
</dbReference>
<keyword evidence="11" id="KW-1185">Reference proteome</keyword>
<reference evidence="10 11" key="1">
    <citation type="submission" date="2020-02" db="EMBL/GenBank/DDBJ databases">
        <authorList>
            <person name="Li X.-J."/>
            <person name="Han X.-M."/>
        </authorList>
    </citation>
    <scope>NUCLEOTIDE SEQUENCE [LARGE SCALE GENOMIC DNA]</scope>
    <source>
        <strain evidence="10 11">CCTCC AB 2017055</strain>
    </source>
</reference>
<evidence type="ECO:0000256" key="2">
    <source>
        <dbReference type="ARBA" id="ARBA00022448"/>
    </source>
</evidence>
<feature type="transmembrane region" description="Helical" evidence="7">
    <location>
        <begin position="136"/>
        <end position="157"/>
    </location>
</feature>
<dbReference type="PANTHER" id="PTHR43744">
    <property type="entry name" value="ABC TRANSPORTER PERMEASE PROTEIN MG189-RELATED-RELATED"/>
    <property type="match status" value="1"/>
</dbReference>
<dbReference type="InterPro" id="IPR035906">
    <property type="entry name" value="MetI-like_sf"/>
</dbReference>
<feature type="region of interest" description="Disordered" evidence="8">
    <location>
        <begin position="1"/>
        <end position="32"/>
    </location>
</feature>
<keyword evidence="3" id="KW-1003">Cell membrane</keyword>
<evidence type="ECO:0000313" key="11">
    <source>
        <dbReference type="Proteomes" id="UP000475214"/>
    </source>
</evidence>
<evidence type="ECO:0000256" key="8">
    <source>
        <dbReference type="SAM" id="MobiDB-lite"/>
    </source>
</evidence>
<dbReference type="PROSITE" id="PS50928">
    <property type="entry name" value="ABC_TM1"/>
    <property type="match status" value="1"/>
</dbReference>
<accession>A0A6L9S764</accession>
<organism evidence="10 11">
    <name type="scientific">Phytoactinopolyspora halotolerans</name>
    <dbReference type="NCBI Taxonomy" id="1981512"/>
    <lineage>
        <taxon>Bacteria</taxon>
        <taxon>Bacillati</taxon>
        <taxon>Actinomycetota</taxon>
        <taxon>Actinomycetes</taxon>
        <taxon>Jiangellales</taxon>
        <taxon>Jiangellaceae</taxon>
        <taxon>Phytoactinopolyspora</taxon>
    </lineage>
</organism>
<dbReference type="AlphaFoldDB" id="A0A6L9S764"/>
<comment type="similarity">
    <text evidence="7">Belongs to the binding-protein-dependent transport system permease family.</text>
</comment>
<feature type="transmembrane region" description="Helical" evidence="7">
    <location>
        <begin position="169"/>
        <end position="190"/>
    </location>
</feature>
<evidence type="ECO:0000256" key="4">
    <source>
        <dbReference type="ARBA" id="ARBA00022692"/>
    </source>
</evidence>
<evidence type="ECO:0000256" key="7">
    <source>
        <dbReference type="RuleBase" id="RU363032"/>
    </source>
</evidence>
<evidence type="ECO:0000256" key="5">
    <source>
        <dbReference type="ARBA" id="ARBA00022989"/>
    </source>
</evidence>
<evidence type="ECO:0000256" key="6">
    <source>
        <dbReference type="ARBA" id="ARBA00023136"/>
    </source>
</evidence>
<proteinExistence type="inferred from homology"/>
<comment type="subcellular location">
    <subcellularLocation>
        <location evidence="1 7">Cell membrane</location>
        <topology evidence="1 7">Multi-pass membrane protein</topology>
    </subcellularLocation>
</comment>
<protein>
    <submittedName>
        <fullName evidence="10">Carbohydrate ABC transporter permease</fullName>
    </submittedName>
</protein>
<keyword evidence="5 7" id="KW-1133">Transmembrane helix</keyword>
<feature type="transmembrane region" description="Helical" evidence="7">
    <location>
        <begin position="211"/>
        <end position="233"/>
    </location>
</feature>
<evidence type="ECO:0000256" key="3">
    <source>
        <dbReference type="ARBA" id="ARBA00022475"/>
    </source>
</evidence>
<comment type="caution">
    <text evidence="10">The sequence shown here is derived from an EMBL/GenBank/DDBJ whole genome shotgun (WGS) entry which is preliminary data.</text>
</comment>
<dbReference type="CDD" id="cd06261">
    <property type="entry name" value="TM_PBP2"/>
    <property type="match status" value="1"/>
</dbReference>
<dbReference type="EMBL" id="JAAGOA010000005">
    <property type="protein sequence ID" value="NEE00412.1"/>
    <property type="molecule type" value="Genomic_DNA"/>
</dbReference>
<evidence type="ECO:0000256" key="1">
    <source>
        <dbReference type="ARBA" id="ARBA00004651"/>
    </source>
</evidence>
<dbReference type="Pfam" id="PF00528">
    <property type="entry name" value="BPD_transp_1"/>
    <property type="match status" value="1"/>
</dbReference>
<feature type="compositionally biased region" description="Pro residues" evidence="8">
    <location>
        <begin position="11"/>
        <end position="26"/>
    </location>
</feature>
<gene>
    <name evidence="10" type="ORF">G1H10_09545</name>
</gene>
<evidence type="ECO:0000259" key="9">
    <source>
        <dbReference type="PROSITE" id="PS50928"/>
    </source>
</evidence>
<evidence type="ECO:0000313" key="10">
    <source>
        <dbReference type="EMBL" id="NEE00412.1"/>
    </source>
</evidence>
<dbReference type="Proteomes" id="UP000475214">
    <property type="component" value="Unassembled WGS sequence"/>
</dbReference>
<feature type="transmembrane region" description="Helical" evidence="7">
    <location>
        <begin position="271"/>
        <end position="290"/>
    </location>
</feature>
<feature type="transmembrane region" description="Helical" evidence="7">
    <location>
        <begin position="39"/>
        <end position="58"/>
    </location>
</feature>
<name>A0A6L9S764_9ACTN</name>
<feature type="transmembrane region" description="Helical" evidence="7">
    <location>
        <begin position="100"/>
        <end position="124"/>
    </location>
</feature>
<dbReference type="GO" id="GO:0055085">
    <property type="term" value="P:transmembrane transport"/>
    <property type="evidence" value="ECO:0007669"/>
    <property type="project" value="InterPro"/>
</dbReference>
<sequence>MSSASTVDPGKPSPHTAPPRPRPRPQPSGRDRISTKEKLIRWALMLVAVLIVLGPLLWQLSNALKGAAESTVGFPGTLIPRDPTFDNFITAFTAIPLPRYLLNSALIATMGVTANVVLATLTGYALARISFRGRGVYITVLLATAVLPFEVILVSTLLVTRGVGLQDTLLGVVLPQAVSIVSIFVMRQAFLNIPDELEEAATVDGAGPFRLFANVMLPSVRGSLAVVAVLGFLDSWDHFIWPLVILSDPDKYPVNVGVQYLSGTFSADQRVISAAALVVMVPPLLVYFFMQKQVFKGLAEGALKG</sequence>
<dbReference type="SUPFAM" id="SSF161098">
    <property type="entry name" value="MetI-like"/>
    <property type="match status" value="1"/>
</dbReference>
<dbReference type="PANTHER" id="PTHR43744:SF3">
    <property type="entry name" value="LACTOSE TRANSPORT SYSTEM PERMEASE PROTEIN LACG"/>
    <property type="match status" value="1"/>
</dbReference>
<dbReference type="InterPro" id="IPR000515">
    <property type="entry name" value="MetI-like"/>
</dbReference>
<keyword evidence="2 7" id="KW-0813">Transport</keyword>
<dbReference type="RefSeq" id="WP_163736046.1">
    <property type="nucleotide sequence ID" value="NZ_JAAGOA010000005.1"/>
</dbReference>
<dbReference type="Gene3D" id="1.10.3720.10">
    <property type="entry name" value="MetI-like"/>
    <property type="match status" value="1"/>
</dbReference>
<feature type="domain" description="ABC transmembrane type-1" evidence="9">
    <location>
        <begin position="101"/>
        <end position="290"/>
    </location>
</feature>
<keyword evidence="4 7" id="KW-0812">Transmembrane</keyword>